<feature type="binding site" evidence="8">
    <location>
        <position position="150"/>
    </location>
    <ligand>
        <name>NAD(+)</name>
        <dbReference type="ChEBI" id="CHEBI:57540"/>
    </ligand>
</feature>
<evidence type="ECO:0000256" key="5">
    <source>
        <dbReference type="ARBA" id="ARBA00022857"/>
    </source>
</evidence>
<dbReference type="Proteomes" id="UP000824089">
    <property type="component" value="Unassembled WGS sequence"/>
</dbReference>
<protein>
    <recommendedName>
        <fullName evidence="8">NAD kinase</fullName>
        <ecNumber evidence="8">2.7.1.23</ecNumber>
    </recommendedName>
    <alternativeName>
        <fullName evidence="8">ATP-dependent NAD kinase</fullName>
    </alternativeName>
</protein>
<gene>
    <name evidence="8" type="primary">nadK</name>
    <name evidence="9" type="ORF">IAD50_05015</name>
</gene>
<feature type="binding site" evidence="8">
    <location>
        <begin position="139"/>
        <end position="140"/>
    </location>
    <ligand>
        <name>NAD(+)</name>
        <dbReference type="ChEBI" id="CHEBI:57540"/>
    </ligand>
</feature>
<feature type="binding site" evidence="8">
    <location>
        <position position="169"/>
    </location>
    <ligand>
        <name>NAD(+)</name>
        <dbReference type="ChEBI" id="CHEBI:57540"/>
    </ligand>
</feature>
<keyword evidence="5 8" id="KW-0521">NADP</keyword>
<dbReference type="Gene3D" id="3.40.50.10330">
    <property type="entry name" value="Probable inorganic polyphosphate/atp-NAD kinase, domain 1"/>
    <property type="match status" value="1"/>
</dbReference>
<dbReference type="PANTHER" id="PTHR20275:SF0">
    <property type="entry name" value="NAD KINASE"/>
    <property type="match status" value="1"/>
</dbReference>
<accession>A0A9D1I7X6</accession>
<comment type="caution">
    <text evidence="9">The sequence shown here is derived from an EMBL/GenBank/DDBJ whole genome shotgun (WGS) entry which is preliminary data.</text>
</comment>
<comment type="function">
    <text evidence="8">Involved in the regulation of the intracellular balance of NAD and NADP, and is a key enzyme in the biosynthesis of NADP. Catalyzes specifically the phosphorylation on 2'-hydroxyl of the adenosine moiety of NAD to yield NADP.</text>
</comment>
<evidence type="ECO:0000313" key="10">
    <source>
        <dbReference type="Proteomes" id="UP000824089"/>
    </source>
</evidence>
<keyword evidence="2 8" id="KW-0547">Nucleotide-binding</keyword>
<feature type="binding site" evidence="8">
    <location>
        <begin position="65"/>
        <end position="66"/>
    </location>
    <ligand>
        <name>NAD(+)</name>
        <dbReference type="ChEBI" id="CHEBI:57540"/>
    </ligand>
</feature>
<sequence>MTVGLLYNKNKKESVHYVKLLTEAIVEISRRESAGREIWNVIDSADYRQDSAAASADLLISIGGDGTFLKTAAIAILRELPVLGFHLGTLGLLTEFEKNDLEKTVLRLVKGEYVIEERMTLRITVNDGEKNVFEKSAINDCVLSRGTLSKVAYIDLYINGAFVDTYPCDGIIVSTQTGSTAYSLSAGGPIVEPGNDVIVITPICAHYTDGRSIIARSTSKIEMRLCRPHRQMYVTADGYASMQIAPDAKVVCERGADKLRIIRIDPPNFYEALRRKTSERRARIHNEE</sequence>
<dbReference type="GO" id="GO:0005524">
    <property type="term" value="F:ATP binding"/>
    <property type="evidence" value="ECO:0007669"/>
    <property type="project" value="UniProtKB-KW"/>
</dbReference>
<evidence type="ECO:0000256" key="7">
    <source>
        <dbReference type="ARBA" id="ARBA00047925"/>
    </source>
</evidence>
<dbReference type="InterPro" id="IPR017437">
    <property type="entry name" value="ATP-NAD_kinase_PpnK-typ_C"/>
</dbReference>
<evidence type="ECO:0000256" key="1">
    <source>
        <dbReference type="ARBA" id="ARBA00022679"/>
    </source>
</evidence>
<dbReference type="GO" id="GO:0019674">
    <property type="term" value="P:NAD+ metabolic process"/>
    <property type="evidence" value="ECO:0007669"/>
    <property type="project" value="InterPro"/>
</dbReference>
<dbReference type="SUPFAM" id="SSF111331">
    <property type="entry name" value="NAD kinase/diacylglycerol kinase-like"/>
    <property type="match status" value="1"/>
</dbReference>
<dbReference type="GO" id="GO:0051287">
    <property type="term" value="F:NAD binding"/>
    <property type="evidence" value="ECO:0007669"/>
    <property type="project" value="UniProtKB-ARBA"/>
</dbReference>
<dbReference type="InterPro" id="IPR017438">
    <property type="entry name" value="ATP-NAD_kinase_N"/>
</dbReference>
<comment type="catalytic activity">
    <reaction evidence="7 8">
        <text>NAD(+) + ATP = ADP + NADP(+) + H(+)</text>
        <dbReference type="Rhea" id="RHEA:18629"/>
        <dbReference type="ChEBI" id="CHEBI:15378"/>
        <dbReference type="ChEBI" id="CHEBI:30616"/>
        <dbReference type="ChEBI" id="CHEBI:57540"/>
        <dbReference type="ChEBI" id="CHEBI:58349"/>
        <dbReference type="ChEBI" id="CHEBI:456216"/>
        <dbReference type="EC" id="2.7.1.23"/>
    </reaction>
</comment>
<comment type="caution">
    <text evidence="8">Lacks conserved residue(s) required for the propagation of feature annotation.</text>
</comment>
<dbReference type="InterPro" id="IPR016064">
    <property type="entry name" value="NAD/diacylglycerol_kinase_sf"/>
</dbReference>
<evidence type="ECO:0000256" key="3">
    <source>
        <dbReference type="ARBA" id="ARBA00022777"/>
    </source>
</evidence>
<dbReference type="GO" id="GO:0046872">
    <property type="term" value="F:metal ion binding"/>
    <property type="evidence" value="ECO:0007669"/>
    <property type="project" value="UniProtKB-UniRule"/>
</dbReference>
<evidence type="ECO:0000313" key="9">
    <source>
        <dbReference type="EMBL" id="HIU29639.1"/>
    </source>
</evidence>
<evidence type="ECO:0000256" key="2">
    <source>
        <dbReference type="ARBA" id="ARBA00022741"/>
    </source>
</evidence>
<evidence type="ECO:0000256" key="8">
    <source>
        <dbReference type="HAMAP-Rule" id="MF_00361"/>
    </source>
</evidence>
<dbReference type="InterPro" id="IPR002504">
    <property type="entry name" value="NADK"/>
</dbReference>
<comment type="subcellular location">
    <subcellularLocation>
        <location evidence="8">Cytoplasm</location>
    </subcellularLocation>
</comment>
<keyword evidence="3 8" id="KW-0418">Kinase</keyword>
<feature type="binding site" evidence="8">
    <location>
        <begin position="180"/>
        <end position="185"/>
    </location>
    <ligand>
        <name>NAD(+)</name>
        <dbReference type="ChEBI" id="CHEBI:57540"/>
    </ligand>
</feature>
<reference evidence="9" key="1">
    <citation type="submission" date="2020-10" db="EMBL/GenBank/DDBJ databases">
        <authorList>
            <person name="Gilroy R."/>
        </authorList>
    </citation>
    <scope>NUCLEOTIDE SEQUENCE</scope>
    <source>
        <strain evidence="9">CHK195-4489</strain>
    </source>
</reference>
<dbReference type="Pfam" id="PF20143">
    <property type="entry name" value="NAD_kinase_C"/>
    <property type="match status" value="1"/>
</dbReference>
<feature type="binding site" evidence="8">
    <location>
        <position position="70"/>
    </location>
    <ligand>
        <name>NAD(+)</name>
        <dbReference type="ChEBI" id="CHEBI:57540"/>
    </ligand>
</feature>
<keyword evidence="6 8" id="KW-0520">NAD</keyword>
<dbReference type="AlphaFoldDB" id="A0A9D1I7X6"/>
<dbReference type="HAMAP" id="MF_00361">
    <property type="entry name" value="NAD_kinase"/>
    <property type="match status" value="1"/>
</dbReference>
<organism evidence="9 10">
    <name type="scientific">Candidatus Egerieisoma faecipullorum</name>
    <dbReference type="NCBI Taxonomy" id="2840963"/>
    <lineage>
        <taxon>Bacteria</taxon>
        <taxon>Bacillati</taxon>
        <taxon>Bacillota</taxon>
        <taxon>Clostridia</taxon>
        <taxon>Eubacteriales</taxon>
        <taxon>Clostridiaceae</taxon>
        <taxon>Clostridiaceae incertae sedis</taxon>
        <taxon>Candidatus Egerieisoma</taxon>
    </lineage>
</organism>
<feature type="active site" description="Proton acceptor" evidence="8">
    <location>
        <position position="65"/>
    </location>
</feature>
<reference evidence="9" key="2">
    <citation type="journal article" date="2021" name="PeerJ">
        <title>Extensive microbial diversity within the chicken gut microbiome revealed by metagenomics and culture.</title>
        <authorList>
            <person name="Gilroy R."/>
            <person name="Ravi A."/>
            <person name="Getino M."/>
            <person name="Pursley I."/>
            <person name="Horton D.L."/>
            <person name="Alikhan N.F."/>
            <person name="Baker D."/>
            <person name="Gharbi K."/>
            <person name="Hall N."/>
            <person name="Watson M."/>
            <person name="Adriaenssens E.M."/>
            <person name="Foster-Nyarko E."/>
            <person name="Jarju S."/>
            <person name="Secka A."/>
            <person name="Antonio M."/>
            <person name="Oren A."/>
            <person name="Chaudhuri R.R."/>
            <person name="La Ragione R."/>
            <person name="Hildebrand F."/>
            <person name="Pallen M.J."/>
        </authorList>
    </citation>
    <scope>NUCLEOTIDE SEQUENCE</scope>
    <source>
        <strain evidence="9">CHK195-4489</strain>
    </source>
</reference>
<keyword evidence="1 8" id="KW-0808">Transferase</keyword>
<evidence type="ECO:0000256" key="6">
    <source>
        <dbReference type="ARBA" id="ARBA00023027"/>
    </source>
</evidence>
<dbReference type="PANTHER" id="PTHR20275">
    <property type="entry name" value="NAD KINASE"/>
    <property type="match status" value="1"/>
</dbReference>
<keyword evidence="8" id="KW-0963">Cytoplasm</keyword>
<dbReference type="Gene3D" id="2.60.200.30">
    <property type="entry name" value="Probable inorganic polyphosphate/atp-NAD kinase, domain 2"/>
    <property type="match status" value="1"/>
</dbReference>
<comment type="cofactor">
    <cofactor evidence="8">
        <name>a divalent metal cation</name>
        <dbReference type="ChEBI" id="CHEBI:60240"/>
    </cofactor>
</comment>
<dbReference type="EMBL" id="DVMM01000101">
    <property type="protein sequence ID" value="HIU29639.1"/>
    <property type="molecule type" value="Genomic_DNA"/>
</dbReference>
<keyword evidence="4 8" id="KW-0067">ATP-binding</keyword>
<comment type="similarity">
    <text evidence="8">Belongs to the NAD kinase family.</text>
</comment>
<dbReference type="GO" id="GO:0005737">
    <property type="term" value="C:cytoplasm"/>
    <property type="evidence" value="ECO:0007669"/>
    <property type="project" value="UniProtKB-SubCell"/>
</dbReference>
<proteinExistence type="inferred from homology"/>
<dbReference type="Pfam" id="PF01513">
    <property type="entry name" value="NAD_kinase"/>
    <property type="match status" value="1"/>
</dbReference>
<dbReference type="GO" id="GO:0006741">
    <property type="term" value="P:NADP+ biosynthetic process"/>
    <property type="evidence" value="ECO:0007669"/>
    <property type="project" value="UniProtKB-UniRule"/>
</dbReference>
<evidence type="ECO:0000256" key="4">
    <source>
        <dbReference type="ARBA" id="ARBA00022840"/>
    </source>
</evidence>
<dbReference type="EC" id="2.7.1.23" evidence="8"/>
<dbReference type="GO" id="GO:0003951">
    <property type="term" value="F:NAD+ kinase activity"/>
    <property type="evidence" value="ECO:0007669"/>
    <property type="project" value="UniProtKB-UniRule"/>
</dbReference>
<name>A0A9D1I7X6_9CLOT</name>